<protein>
    <submittedName>
        <fullName evidence="1">Uncharacterized protein</fullName>
    </submittedName>
</protein>
<organism evidence="1 2">
    <name type="scientific">Bacillus aerolatus</name>
    <dbReference type="NCBI Taxonomy" id="2653354"/>
    <lineage>
        <taxon>Bacteria</taxon>
        <taxon>Bacillati</taxon>
        <taxon>Bacillota</taxon>
        <taxon>Bacilli</taxon>
        <taxon>Bacillales</taxon>
        <taxon>Bacillaceae</taxon>
        <taxon>Bacillus</taxon>
    </lineage>
</organism>
<name>A0A6I1FF39_9BACI</name>
<dbReference type="RefSeq" id="WP_152151557.1">
    <property type="nucleotide sequence ID" value="NZ_WEIO01000005.1"/>
</dbReference>
<evidence type="ECO:0000313" key="1">
    <source>
        <dbReference type="EMBL" id="KAB7706555.1"/>
    </source>
</evidence>
<dbReference type="EMBL" id="WEIO01000005">
    <property type="protein sequence ID" value="KAB7706555.1"/>
    <property type="molecule type" value="Genomic_DNA"/>
</dbReference>
<keyword evidence="2" id="KW-1185">Reference proteome</keyword>
<evidence type="ECO:0000313" key="2">
    <source>
        <dbReference type="Proteomes" id="UP000429595"/>
    </source>
</evidence>
<dbReference type="Proteomes" id="UP000429595">
    <property type="component" value="Unassembled WGS sequence"/>
</dbReference>
<accession>A0A6I1FF39</accession>
<proteinExistence type="predicted"/>
<comment type="caution">
    <text evidence="1">The sequence shown here is derived from an EMBL/GenBank/DDBJ whole genome shotgun (WGS) entry which is preliminary data.</text>
</comment>
<reference evidence="1 2" key="1">
    <citation type="submission" date="2019-10" db="EMBL/GenBank/DDBJ databases">
        <title>Bacillus aerolatum sp. nov., isolated from bioaerosol of sport playgrounds.</title>
        <authorList>
            <person name="Chen P."/>
            <person name="Zhang G."/>
        </authorList>
    </citation>
    <scope>NUCLEOTIDE SEQUENCE [LARGE SCALE GENOMIC DNA]</scope>
    <source>
        <strain evidence="1 2">CX253</strain>
    </source>
</reference>
<sequence length="187" mass="21824">MDYCDHKLAEAKYFFEKMQTLENEGNLLEFTYNLSAFLSAARSITTYVKDKAKKPRQKQEIEDLVDKNSIIRFLVNQRNYTVHRKLLELSAQVNTDLQSVITIKPAESISAEMYTVNEKGEEIVHLAFTEPEYHNVSFNGNTDSVVTSYHFTFNEWSGHEGILELSNNYLKWLKEFIFKINSKISFE</sequence>
<gene>
    <name evidence="1" type="ORF">F9802_10165</name>
</gene>
<dbReference type="AlphaFoldDB" id="A0A6I1FF39"/>